<dbReference type="SUPFAM" id="SSF50494">
    <property type="entry name" value="Trypsin-like serine proteases"/>
    <property type="match status" value="1"/>
</dbReference>
<dbReference type="PANTHER" id="PTHR22939:SF129">
    <property type="entry name" value="SERINE PROTEASE HTRA2, MITOCHONDRIAL"/>
    <property type="match status" value="1"/>
</dbReference>
<dbReference type="Gene3D" id="2.30.42.10">
    <property type="match status" value="1"/>
</dbReference>
<dbReference type="InterPro" id="IPR009003">
    <property type="entry name" value="Peptidase_S1_PA"/>
</dbReference>
<dbReference type="SUPFAM" id="SSF50156">
    <property type="entry name" value="PDZ domain-like"/>
    <property type="match status" value="1"/>
</dbReference>
<evidence type="ECO:0000259" key="5">
    <source>
        <dbReference type="PROSITE" id="PS50106"/>
    </source>
</evidence>
<feature type="compositionally biased region" description="Pro residues" evidence="4">
    <location>
        <begin position="37"/>
        <end position="47"/>
    </location>
</feature>
<dbReference type="PRINTS" id="PR00834">
    <property type="entry name" value="PROTEASES2C"/>
</dbReference>
<dbReference type="Pfam" id="PF13180">
    <property type="entry name" value="PDZ_2"/>
    <property type="match status" value="1"/>
</dbReference>
<organism evidence="6 7">
    <name type="scientific">Phormidium yuhuli AB48</name>
    <dbReference type="NCBI Taxonomy" id="2940671"/>
    <lineage>
        <taxon>Bacteria</taxon>
        <taxon>Bacillati</taxon>
        <taxon>Cyanobacteriota</taxon>
        <taxon>Cyanophyceae</taxon>
        <taxon>Oscillatoriophycideae</taxon>
        <taxon>Oscillatoriales</taxon>
        <taxon>Oscillatoriaceae</taxon>
        <taxon>Phormidium</taxon>
        <taxon>Phormidium yuhuli</taxon>
    </lineage>
</organism>
<keyword evidence="3" id="KW-0378">Hydrolase</keyword>
<dbReference type="Gene3D" id="2.40.10.120">
    <property type="match status" value="1"/>
</dbReference>
<dbReference type="InterPro" id="IPR001940">
    <property type="entry name" value="Peptidase_S1C"/>
</dbReference>
<evidence type="ECO:0000256" key="1">
    <source>
        <dbReference type="ARBA" id="ARBA00010541"/>
    </source>
</evidence>
<feature type="region of interest" description="Disordered" evidence="4">
    <location>
        <begin position="36"/>
        <end position="86"/>
    </location>
</feature>
<dbReference type="PROSITE" id="PS50106">
    <property type="entry name" value="PDZ"/>
    <property type="match status" value="1"/>
</dbReference>
<dbReference type="SMART" id="SM00228">
    <property type="entry name" value="PDZ"/>
    <property type="match status" value="1"/>
</dbReference>
<accession>A0ABY5AWT8</accession>
<dbReference type="RefSeq" id="WP_252664690.1">
    <property type="nucleotide sequence ID" value="NZ_CP098611.1"/>
</dbReference>
<evidence type="ECO:0000256" key="4">
    <source>
        <dbReference type="SAM" id="MobiDB-lite"/>
    </source>
</evidence>
<evidence type="ECO:0000313" key="7">
    <source>
        <dbReference type="Proteomes" id="UP001056708"/>
    </source>
</evidence>
<feature type="domain" description="PDZ" evidence="5">
    <location>
        <begin position="312"/>
        <end position="399"/>
    </location>
</feature>
<comment type="similarity">
    <text evidence="1">Belongs to the peptidase S1C family.</text>
</comment>
<protein>
    <submittedName>
        <fullName evidence="6">Trypsin-like peptidase domain-containing protein</fullName>
    </submittedName>
</protein>
<feature type="compositionally biased region" description="Basic and acidic residues" evidence="4">
    <location>
        <begin position="51"/>
        <end position="60"/>
    </location>
</feature>
<dbReference type="InterPro" id="IPR036034">
    <property type="entry name" value="PDZ_sf"/>
</dbReference>
<evidence type="ECO:0000256" key="2">
    <source>
        <dbReference type="ARBA" id="ARBA00022670"/>
    </source>
</evidence>
<dbReference type="Proteomes" id="UP001056708">
    <property type="component" value="Chromosome"/>
</dbReference>
<keyword evidence="7" id="KW-1185">Reference proteome</keyword>
<evidence type="ECO:0000313" key="6">
    <source>
        <dbReference type="EMBL" id="USR92538.1"/>
    </source>
</evidence>
<name>A0ABY5AWT8_9CYAN</name>
<dbReference type="Pfam" id="PF13365">
    <property type="entry name" value="Trypsin_2"/>
    <property type="match status" value="1"/>
</dbReference>
<dbReference type="InterPro" id="IPR001478">
    <property type="entry name" value="PDZ"/>
</dbReference>
<sequence length="414" mass="43769">MSRQTSKSPRTQSAMGFGIFFLGLLVAIAIQQGQHPNPAPVDVPPPSSSSESERNQREFNPDTPETPAAGSAEDIPIPTPQTGDRNFDQTNFIVRAVRQVEPSVVRIEPQRLYSEDHLGPSDLLDPIPPSSYSQNAGTGFVIDDQGHLLTNAHVVGNANRVRVVLHDGQTVRGQVLGRDSVTDVAVVKLEGVSLAPVPIGDSDDLKPGEWAIAIGNPLGLDSTVTMGIISATGRSSREIGVPDRRVGFIQTDAAINPGNSGGPLLNASGAAIGMNTAILDGAQGLGFAIPIKTALRVGQQLINDGVAQHPYLGVRLKTLDANLKADLDQTENFPKLTVNQGVLIIDVVPNSPAEAAGLQLGDVILQIGEVSVVNFEKVQRIVEESPIGEALELTIARGEQKLTLDVRPSQLPSD</sequence>
<keyword evidence="2" id="KW-0645">Protease</keyword>
<reference evidence="6" key="1">
    <citation type="submission" date="2022-06" db="EMBL/GenBank/DDBJ databases">
        <title>Genome sequence of Phormidium yuhuli AB48 isolated from an industrial photobioreactor environment.</title>
        <authorList>
            <person name="Qiu Y."/>
            <person name="Noonan A.J.C."/>
            <person name="Dofher K."/>
            <person name="Koch M."/>
            <person name="Kieft B."/>
            <person name="Lin X."/>
            <person name="Ziels R.M."/>
            <person name="Hallam S.J."/>
        </authorList>
    </citation>
    <scope>NUCLEOTIDE SEQUENCE</scope>
    <source>
        <strain evidence="6">AB48</strain>
    </source>
</reference>
<dbReference type="EMBL" id="CP098611">
    <property type="protein sequence ID" value="USR92538.1"/>
    <property type="molecule type" value="Genomic_DNA"/>
</dbReference>
<dbReference type="PANTHER" id="PTHR22939">
    <property type="entry name" value="SERINE PROTEASE FAMILY S1C HTRA-RELATED"/>
    <property type="match status" value="1"/>
</dbReference>
<proteinExistence type="inferred from homology"/>
<gene>
    <name evidence="6" type="ORF">NEA10_07425</name>
</gene>
<evidence type="ECO:0000256" key="3">
    <source>
        <dbReference type="ARBA" id="ARBA00022801"/>
    </source>
</evidence>